<dbReference type="EMBL" id="ABXJ01000072">
    <property type="protein sequence ID" value="EEA90430.1"/>
    <property type="molecule type" value="Genomic_DNA"/>
</dbReference>
<sequence length="354" mass="36725">MGKLLFVGVTCADVVINVDRLPRTAQDVVVYGQRMTLGGCAFNAFAVAHALGEPAVLFSPVGTGAFGDFVRKGLAAEGVPVLVENGSMENGCCYCFVEPDGERTFVAYHGADYHYEPAWFDALDMDEIDAVYVCGLEVEDPTGPVVVEFLERCCADKTICFTPGPRPDAVPLDLLERVCDLHPVLHMNGDEAMVLAGRLCGGAAPCCGDGEAPARDCGREGTDPAADSEVREMSGAVPGAACRGVDAAASCAFGDVPSAVATLRGRVQNTVFATLGSEGCYFDDGSRRGVVPGVATRVVDTIGAGDSHIGALMVGLHRGENPEEALACANRVAATVVATAGAHVDPELIRAAAQ</sequence>
<organism evidence="4 5">
    <name type="scientific">Collinsella stercoris DSM 13279</name>
    <dbReference type="NCBI Taxonomy" id="445975"/>
    <lineage>
        <taxon>Bacteria</taxon>
        <taxon>Bacillati</taxon>
        <taxon>Actinomycetota</taxon>
        <taxon>Coriobacteriia</taxon>
        <taxon>Coriobacteriales</taxon>
        <taxon>Coriobacteriaceae</taxon>
        <taxon>Collinsella</taxon>
    </lineage>
</organism>
<keyword evidence="2 4" id="KW-0418">Kinase</keyword>
<dbReference type="GeneID" id="98003126"/>
<dbReference type="Gene3D" id="3.40.1190.20">
    <property type="match status" value="1"/>
</dbReference>
<protein>
    <submittedName>
        <fullName evidence="4">Kinase, PfkB family</fullName>
    </submittedName>
</protein>
<evidence type="ECO:0000313" key="5">
    <source>
        <dbReference type="Proteomes" id="UP000003560"/>
    </source>
</evidence>
<reference evidence="4 5" key="1">
    <citation type="submission" date="2008-10" db="EMBL/GenBank/DDBJ databases">
        <title>Draft genome sequence of Collinsella stercoris (DSM 13279).</title>
        <authorList>
            <person name="Sudarsanam P."/>
            <person name="Ley R."/>
            <person name="Guruge J."/>
            <person name="Turnbaugh P.J."/>
            <person name="Mahowald M."/>
            <person name="Liep D."/>
            <person name="Gordon J."/>
        </authorList>
    </citation>
    <scope>NUCLEOTIDE SEQUENCE [LARGE SCALE GENOMIC DNA]</scope>
    <source>
        <strain evidence="4 5">DSM 13279</strain>
    </source>
</reference>
<dbReference type="OrthoDB" id="8578462at2"/>
<dbReference type="InterPro" id="IPR011611">
    <property type="entry name" value="PfkB_dom"/>
</dbReference>
<dbReference type="GO" id="GO:0016301">
    <property type="term" value="F:kinase activity"/>
    <property type="evidence" value="ECO:0007669"/>
    <property type="project" value="UniProtKB-KW"/>
</dbReference>
<proteinExistence type="predicted"/>
<accession>B6GBB2</accession>
<dbReference type="HOGENOM" id="CLU_027634_7_1_11"/>
<dbReference type="InterPro" id="IPR002173">
    <property type="entry name" value="Carboh/pur_kinase_PfkB_CS"/>
</dbReference>
<dbReference type="PROSITE" id="PS00584">
    <property type="entry name" value="PFKB_KINASES_2"/>
    <property type="match status" value="1"/>
</dbReference>
<evidence type="ECO:0000259" key="3">
    <source>
        <dbReference type="Pfam" id="PF00294"/>
    </source>
</evidence>
<feature type="domain" description="Carbohydrate kinase PfkB" evidence="3">
    <location>
        <begin position="2"/>
        <end position="198"/>
    </location>
</feature>
<dbReference type="Proteomes" id="UP000003560">
    <property type="component" value="Unassembled WGS sequence"/>
</dbReference>
<dbReference type="PANTHER" id="PTHR10584:SF166">
    <property type="entry name" value="RIBOKINASE"/>
    <property type="match status" value="1"/>
</dbReference>
<dbReference type="InterPro" id="IPR029056">
    <property type="entry name" value="Ribokinase-like"/>
</dbReference>
<evidence type="ECO:0000256" key="2">
    <source>
        <dbReference type="ARBA" id="ARBA00022777"/>
    </source>
</evidence>
<dbReference type="PANTHER" id="PTHR10584">
    <property type="entry name" value="SUGAR KINASE"/>
    <property type="match status" value="1"/>
</dbReference>
<gene>
    <name evidence="4" type="ORF">COLSTE_01371</name>
</gene>
<name>B6GBB2_9ACTN</name>
<dbReference type="SUPFAM" id="SSF53613">
    <property type="entry name" value="Ribokinase-like"/>
    <property type="match status" value="1"/>
</dbReference>
<dbReference type="STRING" id="445975.COLSTE_01371"/>
<keyword evidence="1" id="KW-0808">Transferase</keyword>
<dbReference type="RefSeq" id="WP_006721015.1">
    <property type="nucleotide sequence ID" value="NZ_CP085935.1"/>
</dbReference>
<dbReference type="eggNOG" id="COG0524">
    <property type="taxonomic scope" value="Bacteria"/>
</dbReference>
<dbReference type="AlphaFoldDB" id="B6GBB2"/>
<evidence type="ECO:0000313" key="4">
    <source>
        <dbReference type="EMBL" id="EEA90430.1"/>
    </source>
</evidence>
<dbReference type="Pfam" id="PF00294">
    <property type="entry name" value="PfkB"/>
    <property type="match status" value="2"/>
</dbReference>
<evidence type="ECO:0000256" key="1">
    <source>
        <dbReference type="ARBA" id="ARBA00022679"/>
    </source>
</evidence>
<keyword evidence="5" id="KW-1185">Reference proteome</keyword>
<feature type="domain" description="Carbohydrate kinase PfkB" evidence="3">
    <location>
        <begin position="260"/>
        <end position="343"/>
    </location>
</feature>
<comment type="caution">
    <text evidence="4">The sequence shown here is derived from an EMBL/GenBank/DDBJ whole genome shotgun (WGS) entry which is preliminary data.</text>
</comment>
<reference evidence="4 5" key="2">
    <citation type="submission" date="2008-10" db="EMBL/GenBank/DDBJ databases">
        <authorList>
            <person name="Fulton L."/>
            <person name="Clifton S."/>
            <person name="Fulton B."/>
            <person name="Xu J."/>
            <person name="Minx P."/>
            <person name="Pepin K.H."/>
            <person name="Johnson M."/>
            <person name="Thiruvilangam P."/>
            <person name="Bhonagiri V."/>
            <person name="Nash W.E."/>
            <person name="Mardis E.R."/>
            <person name="Wilson R.K."/>
        </authorList>
    </citation>
    <scope>NUCLEOTIDE SEQUENCE [LARGE SCALE GENOMIC DNA]</scope>
    <source>
        <strain evidence="4 5">DSM 13279</strain>
    </source>
</reference>
<dbReference type="GO" id="GO:0005829">
    <property type="term" value="C:cytosol"/>
    <property type="evidence" value="ECO:0007669"/>
    <property type="project" value="TreeGrafter"/>
</dbReference>